<protein>
    <submittedName>
        <fullName evidence="2">TIGR03761 family integrating conjugative element protein</fullName>
    </submittedName>
</protein>
<feature type="compositionally biased region" description="Polar residues" evidence="1">
    <location>
        <begin position="225"/>
        <end position="237"/>
    </location>
</feature>
<reference evidence="3" key="1">
    <citation type="submission" date="2017-09" db="EMBL/GenBank/DDBJ databases">
        <authorList>
            <person name="Palmer M."/>
            <person name="Steenkamp E.T."/>
            <person name="Coetzee M.P."/>
            <person name="Avontuur J.R."/>
            <person name="Van Zyl E."/>
            <person name="Chan W.-Y."/>
            <person name="Blom J."/>
            <person name="Venter S.N."/>
        </authorList>
    </citation>
    <scope>NUCLEOTIDE SEQUENCE [LARGE SCALE GENOMIC DNA]</scope>
    <source>
        <strain evidence="3">QC88-366</strain>
    </source>
</reference>
<dbReference type="Proteomes" id="UP000236345">
    <property type="component" value="Unassembled WGS sequence"/>
</dbReference>
<accession>A0A2K1Q543</accession>
<name>A0A2K1Q543_9GAMM</name>
<dbReference type="NCBIfam" id="TIGR03761">
    <property type="entry name" value="ICE_PFL4669"/>
    <property type="match status" value="1"/>
</dbReference>
<dbReference type="RefSeq" id="WP_023285891.1">
    <property type="nucleotide sequence ID" value="NZ_BSOF01000012.1"/>
</dbReference>
<proteinExistence type="predicted"/>
<dbReference type="InterPro" id="IPR014996">
    <property type="entry name" value="AcaB"/>
</dbReference>
<gene>
    <name evidence="2" type="ORF">COO59_18985</name>
</gene>
<dbReference type="Pfam" id="PF08900">
    <property type="entry name" value="AcaB"/>
    <property type="match status" value="1"/>
</dbReference>
<feature type="region of interest" description="Disordered" evidence="1">
    <location>
        <begin position="214"/>
        <end position="237"/>
    </location>
</feature>
<dbReference type="EMBL" id="NWUO01000021">
    <property type="protein sequence ID" value="PNS10150.1"/>
    <property type="molecule type" value="Genomic_DNA"/>
</dbReference>
<evidence type="ECO:0000313" key="3">
    <source>
        <dbReference type="Proteomes" id="UP000236345"/>
    </source>
</evidence>
<comment type="caution">
    <text evidence="2">The sequence shown here is derived from an EMBL/GenBank/DDBJ whole genome shotgun (WGS) entry which is preliminary data.</text>
</comment>
<organism evidence="2 3">
    <name type="scientific">Mixta theicola</name>
    <dbReference type="NCBI Taxonomy" id="1458355"/>
    <lineage>
        <taxon>Bacteria</taxon>
        <taxon>Pseudomonadati</taxon>
        <taxon>Pseudomonadota</taxon>
        <taxon>Gammaproteobacteria</taxon>
        <taxon>Enterobacterales</taxon>
        <taxon>Erwiniaceae</taxon>
        <taxon>Mixta</taxon>
    </lineage>
</organism>
<dbReference type="AlphaFoldDB" id="A0A2K1Q543"/>
<keyword evidence="3" id="KW-1185">Reference proteome</keyword>
<dbReference type="OrthoDB" id="8524550at2"/>
<evidence type="ECO:0000313" key="2">
    <source>
        <dbReference type="EMBL" id="PNS10150.1"/>
    </source>
</evidence>
<sequence length="237" mass="26185">MAEQTTPQTTPRRSGGLVSTLTVELHSHYAIRLWEGRNRSDEKSKAEKRPKILGMPEAISRAGFAGRDAAAGNPYGDALLVNLEEAIKLATEKVEEQVKKIETITAAIPAGITISEVTSSEPLNLDVFSRSPLGYRCVWLLVHYDQLALKAFRAFHYGLISRSQRDDFLEKGSKAIRVVYGLIQNYRTVPVTYEDIRHKTARGLAAIERLGEPDPAVMSGKKRSSFSPLSAVTSEDD</sequence>
<evidence type="ECO:0000256" key="1">
    <source>
        <dbReference type="SAM" id="MobiDB-lite"/>
    </source>
</evidence>